<sequence>METSLPIIGTWELESSGRGIHGFRICRPDEFDKFLRLDESWPIYWRTLECKLNFNITYDSTRYLKRDSNIVAMLDDDRFKDFVICVGDKEIKVHKNVLAVASPVFSTMLQPHYKEFQESRVTIKDFDYDTVIEAVNLIYTGLFNPNFPLTMLLNLYRFADKYGLKQTVRTIVKMKLFNVNRF</sequence>
<reference evidence="2" key="1">
    <citation type="submission" date="2022-11" db="UniProtKB">
        <authorList>
            <consortium name="WormBaseParasite"/>
        </authorList>
    </citation>
    <scope>IDENTIFICATION</scope>
</reference>
<dbReference type="Proteomes" id="UP000887576">
    <property type="component" value="Unplaced"/>
</dbReference>
<accession>A0AC34RLQ4</accession>
<organism evidence="1 2">
    <name type="scientific">Panagrolaimus sp. JU765</name>
    <dbReference type="NCBI Taxonomy" id="591449"/>
    <lineage>
        <taxon>Eukaryota</taxon>
        <taxon>Metazoa</taxon>
        <taxon>Ecdysozoa</taxon>
        <taxon>Nematoda</taxon>
        <taxon>Chromadorea</taxon>
        <taxon>Rhabditida</taxon>
        <taxon>Tylenchina</taxon>
        <taxon>Panagrolaimomorpha</taxon>
        <taxon>Panagrolaimoidea</taxon>
        <taxon>Panagrolaimidae</taxon>
        <taxon>Panagrolaimus</taxon>
    </lineage>
</organism>
<evidence type="ECO:0000313" key="2">
    <source>
        <dbReference type="WBParaSite" id="JU765_v2.g7960.t1"/>
    </source>
</evidence>
<dbReference type="WBParaSite" id="JU765_v2.g7960.t1">
    <property type="protein sequence ID" value="JU765_v2.g7960.t1"/>
    <property type="gene ID" value="JU765_v2.g7960"/>
</dbReference>
<protein>
    <submittedName>
        <fullName evidence="2">BTB domain-containing protein</fullName>
    </submittedName>
</protein>
<proteinExistence type="predicted"/>
<evidence type="ECO:0000313" key="1">
    <source>
        <dbReference type="Proteomes" id="UP000887576"/>
    </source>
</evidence>
<name>A0AC34RLQ4_9BILA</name>